<dbReference type="RefSeq" id="WP_170207241.1">
    <property type="nucleotide sequence ID" value="NZ_VFPT01000003.1"/>
</dbReference>
<evidence type="ECO:0000313" key="3">
    <source>
        <dbReference type="Proteomes" id="UP000320582"/>
    </source>
</evidence>
<dbReference type="GO" id="GO:0004519">
    <property type="term" value="F:endonuclease activity"/>
    <property type="evidence" value="ECO:0007669"/>
    <property type="project" value="UniProtKB-KW"/>
</dbReference>
<protein>
    <submittedName>
        <fullName evidence="2">Endonuclease/exonuclease/phosphatase family protein</fullName>
    </submittedName>
</protein>
<dbReference type="EMBL" id="VFPT01000003">
    <property type="protein sequence ID" value="TQM90127.1"/>
    <property type="molecule type" value="Genomic_DNA"/>
</dbReference>
<dbReference type="AlphaFoldDB" id="A0A543K4X7"/>
<keyword evidence="2" id="KW-0269">Exonuclease</keyword>
<evidence type="ECO:0000259" key="1">
    <source>
        <dbReference type="Pfam" id="PF03372"/>
    </source>
</evidence>
<dbReference type="Pfam" id="PF03372">
    <property type="entry name" value="Exo_endo_phos"/>
    <property type="match status" value="1"/>
</dbReference>
<keyword evidence="2" id="KW-0540">Nuclease</keyword>
<reference evidence="2 3" key="1">
    <citation type="submission" date="2019-06" db="EMBL/GenBank/DDBJ databases">
        <title>Genomic Encyclopedia of Archaeal and Bacterial Type Strains, Phase II (KMG-II): from individual species to whole genera.</title>
        <authorList>
            <person name="Goeker M."/>
        </authorList>
    </citation>
    <scope>NUCLEOTIDE SEQUENCE [LARGE SCALE GENOMIC DNA]</scope>
    <source>
        <strain evidence="2 3">DSM 18423</strain>
    </source>
</reference>
<dbReference type="Gene3D" id="3.60.10.10">
    <property type="entry name" value="Endonuclease/exonuclease/phosphatase"/>
    <property type="match status" value="1"/>
</dbReference>
<keyword evidence="2" id="KW-0378">Hydrolase</keyword>
<dbReference type="Proteomes" id="UP000320582">
    <property type="component" value="Unassembled WGS sequence"/>
</dbReference>
<sequence>MAIKVLCWNVEHFSGTHQQGPRADRVRRVADVIREESPDVFAIQEVTGRAVFEAFSQKLPDYNITITEGPQTMEILVGVRAGLRSFITQRSEFKRNNPALRPGMLVTLSPEPGRNLPILFNHLKSMPDPEGFGLRTAMIERANSLWRALLSGPTGTEPDAQVPFVIAGDLNLMGMHLSFSPVGVSQEEEIARTARRFERSGMRLLRKSHPASFNKGSGSSLGPSDLDHVIAAQHMQFADQGDGAEVRVAGWAELDDVAAQDDWIARYSDHAPLIFTVTEF</sequence>
<evidence type="ECO:0000313" key="2">
    <source>
        <dbReference type="EMBL" id="TQM90127.1"/>
    </source>
</evidence>
<gene>
    <name evidence="2" type="ORF">BD293_4052</name>
</gene>
<feature type="domain" description="Endonuclease/exonuclease/phosphatase" evidence="1">
    <location>
        <begin position="7"/>
        <end position="270"/>
    </location>
</feature>
<dbReference type="InterPro" id="IPR005135">
    <property type="entry name" value="Endo/exonuclease/phosphatase"/>
</dbReference>
<organism evidence="2 3">
    <name type="scientific">Roseinatronobacter monicus</name>
    <dbReference type="NCBI Taxonomy" id="393481"/>
    <lineage>
        <taxon>Bacteria</taxon>
        <taxon>Pseudomonadati</taxon>
        <taxon>Pseudomonadota</taxon>
        <taxon>Alphaproteobacteria</taxon>
        <taxon>Rhodobacterales</taxon>
        <taxon>Paracoccaceae</taxon>
        <taxon>Roseinatronobacter</taxon>
    </lineage>
</organism>
<accession>A0A543K4X7</accession>
<keyword evidence="3" id="KW-1185">Reference proteome</keyword>
<proteinExistence type="predicted"/>
<keyword evidence="2" id="KW-0255">Endonuclease</keyword>
<dbReference type="SUPFAM" id="SSF56219">
    <property type="entry name" value="DNase I-like"/>
    <property type="match status" value="1"/>
</dbReference>
<comment type="caution">
    <text evidence="2">The sequence shown here is derived from an EMBL/GenBank/DDBJ whole genome shotgun (WGS) entry which is preliminary data.</text>
</comment>
<name>A0A543K4X7_9RHOB</name>
<dbReference type="GO" id="GO:0004527">
    <property type="term" value="F:exonuclease activity"/>
    <property type="evidence" value="ECO:0007669"/>
    <property type="project" value="UniProtKB-KW"/>
</dbReference>
<dbReference type="InterPro" id="IPR036691">
    <property type="entry name" value="Endo/exonu/phosph_ase_sf"/>
</dbReference>